<dbReference type="Proteomes" id="UP000659124">
    <property type="component" value="Unassembled WGS sequence"/>
</dbReference>
<sequence>MGYRLGKRLLSGSDKRVGISKIIYKSFIGMTSYIESNKEEQEYIAVLNGSACKTFLGFKKELVAAFSLPEEAADNINDISGYIFSNWLGFKRIKIVFNNTGSLKKEEKHFSEIMNLLSRWKNFWESLAPQNKLNIEVA</sequence>
<gene>
    <name evidence="1" type="ORF">ICL07_30190</name>
</gene>
<reference evidence="1 2" key="1">
    <citation type="submission" date="2020-09" db="EMBL/GenBank/DDBJ databases">
        <title>Genome sequences of type strains of Chitinophaga qingshengii and Chitinophaga varians.</title>
        <authorList>
            <person name="Kittiwongwattana C."/>
        </authorList>
    </citation>
    <scope>NUCLEOTIDE SEQUENCE [LARGE SCALE GENOMIC DNA]</scope>
    <source>
        <strain evidence="1 2">JCM 30026</strain>
    </source>
</reference>
<accession>A0ABR7TW19</accession>
<protein>
    <submittedName>
        <fullName evidence="1">Uncharacterized protein</fullName>
    </submittedName>
</protein>
<dbReference type="EMBL" id="JACVFC010000006">
    <property type="protein sequence ID" value="MBC9934686.1"/>
    <property type="molecule type" value="Genomic_DNA"/>
</dbReference>
<comment type="caution">
    <text evidence="1">The sequence shown here is derived from an EMBL/GenBank/DDBJ whole genome shotgun (WGS) entry which is preliminary data.</text>
</comment>
<dbReference type="RefSeq" id="WP_188091778.1">
    <property type="nucleotide sequence ID" value="NZ_JACVFC010000006.1"/>
</dbReference>
<keyword evidence="2" id="KW-1185">Reference proteome</keyword>
<name>A0ABR7TW19_9BACT</name>
<evidence type="ECO:0000313" key="2">
    <source>
        <dbReference type="Proteomes" id="UP000659124"/>
    </source>
</evidence>
<proteinExistence type="predicted"/>
<organism evidence="1 2">
    <name type="scientific">Chitinophaga qingshengii</name>
    <dbReference type="NCBI Taxonomy" id="1569794"/>
    <lineage>
        <taxon>Bacteria</taxon>
        <taxon>Pseudomonadati</taxon>
        <taxon>Bacteroidota</taxon>
        <taxon>Chitinophagia</taxon>
        <taxon>Chitinophagales</taxon>
        <taxon>Chitinophagaceae</taxon>
        <taxon>Chitinophaga</taxon>
    </lineage>
</organism>
<evidence type="ECO:0000313" key="1">
    <source>
        <dbReference type="EMBL" id="MBC9934686.1"/>
    </source>
</evidence>